<organism evidence="1 2">
    <name type="scientific">Potamilus streckersoni</name>
    <dbReference type="NCBI Taxonomy" id="2493646"/>
    <lineage>
        <taxon>Eukaryota</taxon>
        <taxon>Metazoa</taxon>
        <taxon>Spiralia</taxon>
        <taxon>Lophotrochozoa</taxon>
        <taxon>Mollusca</taxon>
        <taxon>Bivalvia</taxon>
        <taxon>Autobranchia</taxon>
        <taxon>Heteroconchia</taxon>
        <taxon>Palaeoheterodonta</taxon>
        <taxon>Unionida</taxon>
        <taxon>Unionoidea</taxon>
        <taxon>Unionidae</taxon>
        <taxon>Ambleminae</taxon>
        <taxon>Lampsilini</taxon>
        <taxon>Potamilus</taxon>
    </lineage>
</organism>
<accession>A0AAE0T5D6</accession>
<protein>
    <submittedName>
        <fullName evidence="1">Uncharacterized protein</fullName>
    </submittedName>
</protein>
<dbReference type="Proteomes" id="UP001195483">
    <property type="component" value="Unassembled WGS sequence"/>
</dbReference>
<comment type="caution">
    <text evidence="1">The sequence shown here is derived from an EMBL/GenBank/DDBJ whole genome shotgun (WGS) entry which is preliminary data.</text>
</comment>
<gene>
    <name evidence="1" type="ORF">CHS0354_035897</name>
</gene>
<reference evidence="1" key="1">
    <citation type="journal article" date="2021" name="Genome Biol. Evol.">
        <title>A High-Quality Reference Genome for a Parasitic Bivalve with Doubly Uniparental Inheritance (Bivalvia: Unionida).</title>
        <authorList>
            <person name="Smith C.H."/>
        </authorList>
    </citation>
    <scope>NUCLEOTIDE SEQUENCE</scope>
    <source>
        <strain evidence="1">CHS0354</strain>
    </source>
</reference>
<dbReference type="EMBL" id="JAEAOA010002095">
    <property type="protein sequence ID" value="KAK3604087.1"/>
    <property type="molecule type" value="Genomic_DNA"/>
</dbReference>
<sequence length="103" mass="12145">MGITYKLLNKEERKITSSAEYIDWTILYCQKGWPSTLRQTPTIPVLQRQPVCFFFAKSIKIFKTYFKETQNYQGIFLCQFPPVFEVVSTLYSQIISLEENVTE</sequence>
<reference evidence="1" key="2">
    <citation type="journal article" date="2021" name="Genome Biol. Evol.">
        <title>Developing a high-quality reference genome for a parasitic bivalve with doubly uniparental inheritance (Bivalvia: Unionida).</title>
        <authorList>
            <person name="Smith C.H."/>
        </authorList>
    </citation>
    <scope>NUCLEOTIDE SEQUENCE</scope>
    <source>
        <strain evidence="1">CHS0354</strain>
        <tissue evidence="1">Mantle</tissue>
    </source>
</reference>
<evidence type="ECO:0000313" key="2">
    <source>
        <dbReference type="Proteomes" id="UP001195483"/>
    </source>
</evidence>
<dbReference type="AlphaFoldDB" id="A0AAE0T5D6"/>
<proteinExistence type="predicted"/>
<reference evidence="1" key="3">
    <citation type="submission" date="2023-05" db="EMBL/GenBank/DDBJ databases">
        <authorList>
            <person name="Smith C.H."/>
        </authorList>
    </citation>
    <scope>NUCLEOTIDE SEQUENCE</scope>
    <source>
        <strain evidence="1">CHS0354</strain>
        <tissue evidence="1">Mantle</tissue>
    </source>
</reference>
<name>A0AAE0T5D6_9BIVA</name>
<keyword evidence="2" id="KW-1185">Reference proteome</keyword>
<evidence type="ECO:0000313" key="1">
    <source>
        <dbReference type="EMBL" id="KAK3604087.1"/>
    </source>
</evidence>